<evidence type="ECO:0000256" key="2">
    <source>
        <dbReference type="SAM" id="SignalP"/>
    </source>
</evidence>
<accession>A0A6N6RFE3</accession>
<keyword evidence="2" id="KW-0732">Signal</keyword>
<dbReference type="Proteomes" id="UP000468650">
    <property type="component" value="Unassembled WGS sequence"/>
</dbReference>
<dbReference type="InterPro" id="IPR026341">
    <property type="entry name" value="T9SS_type_B"/>
</dbReference>
<dbReference type="Pfam" id="PF13385">
    <property type="entry name" value="Laminin_G_3"/>
    <property type="match status" value="1"/>
</dbReference>
<sequence length="661" mass="70637">MFKRIATIIFSLSVCGLFAQNNVGPGNALDFNGSGDYVDLGPNLQSMTLPITVCMWVNPDQASHKTVFASNATATQSTYHGVWLNVGSDRVGLHMGNGTGGFGSSSRSTYLVMFPNDFYGEWIHIAAVYRGIGNMDLYINGEIQSGSYSGTTAAWSNSFSGNAWLGKGQSDLTGYYTGEVDNFSVWGRELTITEIRDLMCSKHVGGQPDLLMAYDFNETAGATTFSNSGSAGASGTRVGPTTTQSTAPIGDTSVHAYAATGSGYFTNQSVTLTIANQDFTAAGLAMPSRGVHLYRIDNDPSISATGCTSPHAWGVWVSDFDFSNDDPFDVSASPSSIAESRDNIGDTWQTNPGPVTGITYQSEFIVSGSLTVQLLPEDTTVCPGETVPITLPNGLTYTWDDGSTSASRTLGPGTYIVTASSGGCSTEDTIVITEFTVNALPFTDTTTCDSVLFIAPAGTTVMWPDGGGGNRYLFPGTYVVSVTSGTCSFTQVITVGVSSPASISYFPVYNICDDEDLTFTIPSDYSTVDWSDGETGNTRVITESGTYDFTAYSACGTVTGSFEVFVEACQDLHLWIPTAFSPNGDGTNDYFFIPNLGGVDFRWRIINRWGAEIFATSDPDAFWDGTFRGEKVQDGAYVMIINYIDRSGTPQVKRQSLTVIH</sequence>
<feature type="region of interest" description="Disordered" evidence="1">
    <location>
        <begin position="227"/>
        <end position="247"/>
    </location>
</feature>
<protein>
    <submittedName>
        <fullName evidence="3">T9SS type B sorting domain-containing protein</fullName>
    </submittedName>
</protein>
<feature type="signal peptide" evidence="2">
    <location>
        <begin position="1"/>
        <end position="19"/>
    </location>
</feature>
<gene>
    <name evidence="3" type="ORF">F8C67_09515</name>
</gene>
<evidence type="ECO:0000313" key="4">
    <source>
        <dbReference type="Proteomes" id="UP000468650"/>
    </source>
</evidence>
<dbReference type="EMBL" id="WBVO01000007">
    <property type="protein sequence ID" value="KAB2809784.1"/>
    <property type="molecule type" value="Genomic_DNA"/>
</dbReference>
<dbReference type="SUPFAM" id="SSF49899">
    <property type="entry name" value="Concanavalin A-like lectins/glucanases"/>
    <property type="match status" value="1"/>
</dbReference>
<dbReference type="GO" id="GO:0005975">
    <property type="term" value="P:carbohydrate metabolic process"/>
    <property type="evidence" value="ECO:0007669"/>
    <property type="project" value="UniProtKB-ARBA"/>
</dbReference>
<feature type="chain" id="PRO_5027031226" evidence="2">
    <location>
        <begin position="20"/>
        <end position="661"/>
    </location>
</feature>
<organism evidence="3 4">
    <name type="scientific">Phaeocystidibacter luteus</name>
    <dbReference type="NCBI Taxonomy" id="911197"/>
    <lineage>
        <taxon>Bacteria</taxon>
        <taxon>Pseudomonadati</taxon>
        <taxon>Bacteroidota</taxon>
        <taxon>Flavobacteriia</taxon>
        <taxon>Flavobacteriales</taxon>
        <taxon>Phaeocystidibacteraceae</taxon>
        <taxon>Phaeocystidibacter</taxon>
    </lineage>
</organism>
<dbReference type="OrthoDB" id="9765926at2"/>
<keyword evidence="4" id="KW-1185">Reference proteome</keyword>
<comment type="caution">
    <text evidence="3">The sequence shown here is derived from an EMBL/GenBank/DDBJ whole genome shotgun (WGS) entry which is preliminary data.</text>
</comment>
<reference evidence="3 4" key="1">
    <citation type="submission" date="2019-09" db="EMBL/GenBank/DDBJ databases">
        <title>Genomes of family Cryomorphaceae.</title>
        <authorList>
            <person name="Bowman J.P."/>
        </authorList>
    </citation>
    <scope>NUCLEOTIDE SEQUENCE [LARGE SCALE GENOMIC DNA]</scope>
    <source>
        <strain evidence="3 4">LMG 25704</strain>
    </source>
</reference>
<dbReference type="GO" id="GO:0004553">
    <property type="term" value="F:hydrolase activity, hydrolyzing O-glycosyl compounds"/>
    <property type="evidence" value="ECO:0007669"/>
    <property type="project" value="UniProtKB-ARBA"/>
</dbReference>
<dbReference type="InterPro" id="IPR013320">
    <property type="entry name" value="ConA-like_dom_sf"/>
</dbReference>
<proteinExistence type="predicted"/>
<evidence type="ECO:0000256" key="1">
    <source>
        <dbReference type="SAM" id="MobiDB-lite"/>
    </source>
</evidence>
<dbReference type="Gene3D" id="2.60.120.200">
    <property type="match status" value="1"/>
</dbReference>
<dbReference type="RefSeq" id="WP_151667607.1">
    <property type="nucleotide sequence ID" value="NZ_WBVO01000007.1"/>
</dbReference>
<dbReference type="NCBIfam" id="TIGR04131">
    <property type="entry name" value="Bac_Flav_CTERM"/>
    <property type="match status" value="1"/>
</dbReference>
<evidence type="ECO:0000313" key="3">
    <source>
        <dbReference type="EMBL" id="KAB2809784.1"/>
    </source>
</evidence>
<dbReference type="AlphaFoldDB" id="A0A6N6RFE3"/>
<name>A0A6N6RFE3_9FLAO</name>
<dbReference type="Pfam" id="PF13585">
    <property type="entry name" value="CHU_C"/>
    <property type="match status" value="1"/>
</dbReference>